<dbReference type="InterPro" id="IPR036890">
    <property type="entry name" value="HATPase_C_sf"/>
</dbReference>
<dbReference type="CDD" id="cd00082">
    <property type="entry name" value="HisKA"/>
    <property type="match status" value="1"/>
</dbReference>
<organism evidence="17">
    <name type="scientific">hot springs metagenome</name>
    <dbReference type="NCBI Taxonomy" id="433727"/>
    <lineage>
        <taxon>unclassified sequences</taxon>
        <taxon>metagenomes</taxon>
        <taxon>ecological metagenomes</taxon>
    </lineage>
</organism>
<comment type="caution">
    <text evidence="17">The sequence shown here is derived from an EMBL/GenBank/DDBJ whole genome shotgun (WGS) entry which is preliminary data.</text>
</comment>
<evidence type="ECO:0000256" key="12">
    <source>
        <dbReference type="ARBA" id="ARBA00023012"/>
    </source>
</evidence>
<dbReference type="InterPro" id="IPR004358">
    <property type="entry name" value="Sig_transdc_His_kin-like_C"/>
</dbReference>
<gene>
    <name evidence="17" type="ORF">A45J_1213</name>
</gene>
<evidence type="ECO:0000256" key="4">
    <source>
        <dbReference type="ARBA" id="ARBA00022475"/>
    </source>
</evidence>
<dbReference type="GO" id="GO:0005524">
    <property type="term" value="F:ATP binding"/>
    <property type="evidence" value="ECO:0007669"/>
    <property type="project" value="UniProtKB-KW"/>
</dbReference>
<evidence type="ECO:0000259" key="16">
    <source>
        <dbReference type="PROSITE" id="PS50885"/>
    </source>
</evidence>
<dbReference type="SMART" id="SM00388">
    <property type="entry name" value="HisKA"/>
    <property type="match status" value="1"/>
</dbReference>
<evidence type="ECO:0000259" key="15">
    <source>
        <dbReference type="PROSITE" id="PS50109"/>
    </source>
</evidence>
<evidence type="ECO:0000313" key="17">
    <source>
        <dbReference type="EMBL" id="GER93472.1"/>
    </source>
</evidence>
<name>A0A5J4L2I3_9ZZZZ</name>
<dbReference type="SUPFAM" id="SSF47384">
    <property type="entry name" value="Homodimeric domain of signal transducing histidine kinase"/>
    <property type="match status" value="1"/>
</dbReference>
<dbReference type="PROSITE" id="PS50885">
    <property type="entry name" value="HAMP"/>
    <property type="match status" value="1"/>
</dbReference>
<dbReference type="GO" id="GO:0005886">
    <property type="term" value="C:plasma membrane"/>
    <property type="evidence" value="ECO:0007669"/>
    <property type="project" value="UniProtKB-SubCell"/>
</dbReference>
<evidence type="ECO:0000256" key="5">
    <source>
        <dbReference type="ARBA" id="ARBA00022553"/>
    </source>
</evidence>
<dbReference type="EC" id="2.7.13.3" evidence="3"/>
<dbReference type="AlphaFoldDB" id="A0A5J4L2I3"/>
<dbReference type="SMART" id="SM00387">
    <property type="entry name" value="HATPase_c"/>
    <property type="match status" value="1"/>
</dbReference>
<dbReference type="SUPFAM" id="SSF55874">
    <property type="entry name" value="ATPase domain of HSP90 chaperone/DNA topoisomerase II/histidine kinase"/>
    <property type="match status" value="1"/>
</dbReference>
<feature type="domain" description="HAMP" evidence="16">
    <location>
        <begin position="191"/>
        <end position="243"/>
    </location>
</feature>
<keyword evidence="7 14" id="KW-0812">Transmembrane</keyword>
<dbReference type="InterPro" id="IPR050398">
    <property type="entry name" value="HssS/ArlS-like"/>
</dbReference>
<dbReference type="InterPro" id="IPR003661">
    <property type="entry name" value="HisK_dim/P_dom"/>
</dbReference>
<keyword evidence="12" id="KW-0902">Two-component regulatory system</keyword>
<dbReference type="EMBL" id="BLAB01000001">
    <property type="protein sequence ID" value="GER93472.1"/>
    <property type="molecule type" value="Genomic_DNA"/>
</dbReference>
<reference evidence="17" key="1">
    <citation type="submission" date="2019-10" db="EMBL/GenBank/DDBJ databases">
        <title>Metagenomic sequencing of thiosulfate-disproportionating enrichment culture.</title>
        <authorList>
            <person name="Umezawa K."/>
            <person name="Kojima H."/>
            <person name="Fukui M."/>
        </authorList>
    </citation>
    <scope>NUCLEOTIDE SEQUENCE</scope>
    <source>
        <strain evidence="17">45J</strain>
    </source>
</reference>
<dbReference type="Gene3D" id="6.10.340.10">
    <property type="match status" value="1"/>
</dbReference>
<dbReference type="Pfam" id="PF00672">
    <property type="entry name" value="HAMP"/>
    <property type="match status" value="1"/>
</dbReference>
<dbReference type="InterPro" id="IPR003660">
    <property type="entry name" value="HAMP_dom"/>
</dbReference>
<evidence type="ECO:0000256" key="7">
    <source>
        <dbReference type="ARBA" id="ARBA00022692"/>
    </source>
</evidence>
<dbReference type="InterPro" id="IPR036097">
    <property type="entry name" value="HisK_dim/P_sf"/>
</dbReference>
<dbReference type="PRINTS" id="PR00344">
    <property type="entry name" value="BCTRLSENSOR"/>
</dbReference>
<evidence type="ECO:0000256" key="6">
    <source>
        <dbReference type="ARBA" id="ARBA00022679"/>
    </source>
</evidence>
<comment type="subcellular location">
    <subcellularLocation>
        <location evidence="2">Cell membrane</location>
        <topology evidence="2">Multi-pass membrane protein</topology>
    </subcellularLocation>
</comment>
<keyword evidence="9 17" id="KW-0418">Kinase</keyword>
<comment type="catalytic activity">
    <reaction evidence="1">
        <text>ATP + protein L-histidine = ADP + protein N-phospho-L-histidine.</text>
        <dbReference type="EC" id="2.7.13.3"/>
    </reaction>
</comment>
<keyword evidence="6" id="KW-0808">Transferase</keyword>
<keyword evidence="8" id="KW-0547">Nucleotide-binding</keyword>
<dbReference type="Pfam" id="PF00512">
    <property type="entry name" value="HisKA"/>
    <property type="match status" value="1"/>
</dbReference>
<dbReference type="Pfam" id="PF02518">
    <property type="entry name" value="HATPase_c"/>
    <property type="match status" value="1"/>
</dbReference>
<keyword evidence="11 14" id="KW-1133">Transmembrane helix</keyword>
<evidence type="ECO:0000256" key="8">
    <source>
        <dbReference type="ARBA" id="ARBA00022741"/>
    </source>
</evidence>
<proteinExistence type="predicted"/>
<accession>A0A5J4L2I3</accession>
<sequence length="484" mass="54656">MVEKFSFSLSLNKKLIIIMLFLSFILISVLLLLYSQSERTLFKELERQTIELTKAIQIGVEEVTASGSTDEARLSKYLKELNAKGVKEISIISNADEIVASSNPLKIGQPITHKRKELIIKAELGEPVSEEGSTYNVIVPVVAENTQYGYIHLKINKDDFSQLLKINALKRITATLFVFGIGIVMALILSKKYTQPIKEVVDAAMRVAAGDLNQHIPIKSRDEIGQLSESFNFMVQKLQQSRMLEDKLREAEHFSGLGHLSRNMAHEIRNPLNFISLSIDHIGEKYLPEDEENKKKFSNLLSGIKQEVHRLNKLVNDFLDYSRPIKLNIRRVKALELLEDVISLIWAKAEADGISIVKDYSVDIEINVDIDLFKSCVLNVISNAFHAMEKTQKKELLVKTEMDSKWFILSIKDSGIGVSQENLSRIFEPFFSTKQNGLGLGLPMTMRVMEEHGGKVEFYSSEGKGSEVRLILPLIIEEVSSLCL</sequence>
<dbReference type="InterPro" id="IPR005467">
    <property type="entry name" value="His_kinase_dom"/>
</dbReference>
<evidence type="ECO:0000256" key="10">
    <source>
        <dbReference type="ARBA" id="ARBA00022840"/>
    </source>
</evidence>
<evidence type="ECO:0000256" key="1">
    <source>
        <dbReference type="ARBA" id="ARBA00000085"/>
    </source>
</evidence>
<dbReference type="SUPFAM" id="SSF158472">
    <property type="entry name" value="HAMP domain-like"/>
    <property type="match status" value="1"/>
</dbReference>
<evidence type="ECO:0000256" key="13">
    <source>
        <dbReference type="ARBA" id="ARBA00023136"/>
    </source>
</evidence>
<keyword evidence="5" id="KW-0597">Phosphoprotein</keyword>
<feature type="transmembrane region" description="Helical" evidence="14">
    <location>
        <begin position="15"/>
        <end position="34"/>
    </location>
</feature>
<evidence type="ECO:0000256" key="9">
    <source>
        <dbReference type="ARBA" id="ARBA00022777"/>
    </source>
</evidence>
<dbReference type="Gene3D" id="3.30.565.10">
    <property type="entry name" value="Histidine kinase-like ATPase, C-terminal domain"/>
    <property type="match status" value="1"/>
</dbReference>
<keyword evidence="4" id="KW-1003">Cell membrane</keyword>
<evidence type="ECO:0000256" key="11">
    <source>
        <dbReference type="ARBA" id="ARBA00022989"/>
    </source>
</evidence>
<dbReference type="PANTHER" id="PTHR45528">
    <property type="entry name" value="SENSOR HISTIDINE KINASE CPXA"/>
    <property type="match status" value="1"/>
</dbReference>
<feature type="domain" description="Histidine kinase" evidence="15">
    <location>
        <begin position="263"/>
        <end position="476"/>
    </location>
</feature>
<evidence type="ECO:0000256" key="3">
    <source>
        <dbReference type="ARBA" id="ARBA00012438"/>
    </source>
</evidence>
<dbReference type="Gene3D" id="1.10.287.130">
    <property type="match status" value="1"/>
</dbReference>
<evidence type="ECO:0000256" key="14">
    <source>
        <dbReference type="SAM" id="Phobius"/>
    </source>
</evidence>
<dbReference type="InterPro" id="IPR003594">
    <property type="entry name" value="HATPase_dom"/>
</dbReference>
<dbReference type="PANTHER" id="PTHR45528:SF1">
    <property type="entry name" value="SENSOR HISTIDINE KINASE CPXA"/>
    <property type="match status" value="1"/>
</dbReference>
<dbReference type="SMART" id="SM00304">
    <property type="entry name" value="HAMP"/>
    <property type="match status" value="1"/>
</dbReference>
<evidence type="ECO:0000256" key="2">
    <source>
        <dbReference type="ARBA" id="ARBA00004651"/>
    </source>
</evidence>
<protein>
    <recommendedName>
        <fullName evidence="3">histidine kinase</fullName>
        <ecNumber evidence="3">2.7.13.3</ecNumber>
    </recommendedName>
</protein>
<keyword evidence="10" id="KW-0067">ATP-binding</keyword>
<feature type="transmembrane region" description="Helical" evidence="14">
    <location>
        <begin position="172"/>
        <end position="189"/>
    </location>
</feature>
<dbReference type="PROSITE" id="PS50109">
    <property type="entry name" value="HIS_KIN"/>
    <property type="match status" value="1"/>
</dbReference>
<dbReference type="GO" id="GO:0000155">
    <property type="term" value="F:phosphorelay sensor kinase activity"/>
    <property type="evidence" value="ECO:0007669"/>
    <property type="project" value="InterPro"/>
</dbReference>
<dbReference type="CDD" id="cd06225">
    <property type="entry name" value="HAMP"/>
    <property type="match status" value="1"/>
</dbReference>
<keyword evidence="13 14" id="KW-0472">Membrane</keyword>